<evidence type="ECO:0000313" key="1">
    <source>
        <dbReference type="EMBL" id="MCS3953181.1"/>
    </source>
</evidence>
<dbReference type="RefSeq" id="WP_259082505.1">
    <property type="nucleotide sequence ID" value="NZ_JANUBB010000018.1"/>
</dbReference>
<dbReference type="SUPFAM" id="SSF81301">
    <property type="entry name" value="Nucleotidyltransferase"/>
    <property type="match status" value="1"/>
</dbReference>
<proteinExistence type="predicted"/>
<protein>
    <recommendedName>
        <fullName evidence="3">Nucleotidyltransferase</fullName>
    </recommendedName>
</protein>
<sequence>MTSAFERLLADLSEAGVDYILVGGLAVAFCGHVRATEDVDILVQVDDENLARLLEVLAGFGEGAASGLQADDFTLEEGAIRVVEEFPLDIFTQMSGYRYEDLESMTTTRRVNDHTIRHLNIEGLITLKEESLRDKDQMDVAALRRIQEEEE</sequence>
<evidence type="ECO:0000313" key="2">
    <source>
        <dbReference type="Proteomes" id="UP001155010"/>
    </source>
</evidence>
<dbReference type="Pfam" id="PF10706">
    <property type="entry name" value="Aminoglyc_resit"/>
    <property type="match status" value="1"/>
</dbReference>
<dbReference type="Gene3D" id="3.30.460.40">
    <property type="match status" value="1"/>
</dbReference>
<accession>A0A9X2ZTK0</accession>
<dbReference type="InterPro" id="IPR019646">
    <property type="entry name" value="Aminoglyc_AdlTrfase"/>
</dbReference>
<dbReference type="EMBL" id="JANUBB010000018">
    <property type="protein sequence ID" value="MCS3953181.1"/>
    <property type="molecule type" value="Genomic_DNA"/>
</dbReference>
<organism evidence="1 2">
    <name type="scientific">Salinibacter ruber</name>
    <dbReference type="NCBI Taxonomy" id="146919"/>
    <lineage>
        <taxon>Bacteria</taxon>
        <taxon>Pseudomonadati</taxon>
        <taxon>Rhodothermota</taxon>
        <taxon>Rhodothermia</taxon>
        <taxon>Rhodothermales</taxon>
        <taxon>Salinibacteraceae</taxon>
        <taxon>Salinibacter</taxon>
    </lineage>
</organism>
<gene>
    <name evidence="1" type="ORF">GGP83_003156</name>
</gene>
<dbReference type="InterPro" id="IPR043519">
    <property type="entry name" value="NT_sf"/>
</dbReference>
<comment type="caution">
    <text evidence="1">The sequence shown here is derived from an EMBL/GenBank/DDBJ whole genome shotgun (WGS) entry which is preliminary data.</text>
</comment>
<dbReference type="Proteomes" id="UP001155010">
    <property type="component" value="Unassembled WGS sequence"/>
</dbReference>
<reference evidence="1" key="1">
    <citation type="submission" date="2022-08" db="EMBL/GenBank/DDBJ databases">
        <title>Genomic Encyclopedia of Type Strains, Phase V (KMG-V): Genome sequencing to study the core and pangenomes of soil and plant-associated prokaryotes.</title>
        <authorList>
            <person name="Whitman W."/>
        </authorList>
    </citation>
    <scope>NUCLEOTIDE SEQUENCE</scope>
    <source>
        <strain evidence="1">SP2017</strain>
    </source>
</reference>
<name>A0A9X2ZTK0_9BACT</name>
<evidence type="ECO:0008006" key="3">
    <source>
        <dbReference type="Google" id="ProtNLM"/>
    </source>
</evidence>
<dbReference type="AlphaFoldDB" id="A0A9X2ZTK0"/>